<accession>A0A1M6PSM6</accession>
<feature type="chain" id="PRO_5013110622" evidence="2">
    <location>
        <begin position="31"/>
        <end position="330"/>
    </location>
</feature>
<dbReference type="RefSeq" id="WP_073138360.1">
    <property type="nucleotide sequence ID" value="NZ_FQZF01000032.1"/>
</dbReference>
<dbReference type="OrthoDB" id="9150102at2"/>
<comment type="similarity">
    <text evidence="1">Belongs to the UPF0065 (bug) family.</text>
</comment>
<evidence type="ECO:0000313" key="3">
    <source>
        <dbReference type="EMBL" id="SHK10910.1"/>
    </source>
</evidence>
<dbReference type="AlphaFoldDB" id="A0A1M6PSM6"/>
<dbReference type="PANTHER" id="PTHR42928">
    <property type="entry name" value="TRICARBOXYLATE-BINDING PROTEIN"/>
    <property type="match status" value="1"/>
</dbReference>
<dbReference type="SUPFAM" id="SSF53850">
    <property type="entry name" value="Periplasmic binding protein-like II"/>
    <property type="match status" value="1"/>
</dbReference>
<evidence type="ECO:0000256" key="2">
    <source>
        <dbReference type="SAM" id="SignalP"/>
    </source>
</evidence>
<dbReference type="STRING" id="198092.SAMN02745194_04182"/>
<keyword evidence="2" id="KW-0732">Signal</keyword>
<dbReference type="InterPro" id="IPR005064">
    <property type="entry name" value="BUG"/>
</dbReference>
<dbReference type="InterPro" id="IPR042100">
    <property type="entry name" value="Bug_dom1"/>
</dbReference>
<dbReference type="PIRSF" id="PIRSF017082">
    <property type="entry name" value="YflP"/>
    <property type="match status" value="1"/>
</dbReference>
<proteinExistence type="inferred from homology"/>
<protein>
    <submittedName>
        <fullName evidence="3">Tripartite-type tricarboxylate transporter, receptor component TctC</fullName>
    </submittedName>
</protein>
<evidence type="ECO:0000313" key="4">
    <source>
        <dbReference type="Proteomes" id="UP000184387"/>
    </source>
</evidence>
<name>A0A1M6PSM6_9PROT</name>
<dbReference type="EMBL" id="FQZF01000032">
    <property type="protein sequence ID" value="SHK10910.1"/>
    <property type="molecule type" value="Genomic_DNA"/>
</dbReference>
<sequence>MSGSPQFRLARRAALLAAGGALSAMRPARAQLVSRNVRILVGFAPGGQIDAAARLLAEALRGTYAPSVVVENRPGASGRLALEVARTAEPDGTTLVLTPSDQLVFFGQLYGNRLRYDPLGDFTPVAKLSEYYMGFAAGPATPAKTLGEFVAWAKDRPSVPFGIPGPGTLPHFLGIQLGKIAGLPLQAVAYRGDGPAVQDVIAGQIPMSVSAFASLMPLVGSTPLRVMAVGMSQRLPGLPDVPTVVEAGMPDLALGGWQALLVPSRTPASLVAALDAAVAQAVTQPAMREGILRLGLVPGHEGAAALPARLRREQEQWRPIVEASGFRPED</sequence>
<reference evidence="3 4" key="1">
    <citation type="submission" date="2016-11" db="EMBL/GenBank/DDBJ databases">
        <authorList>
            <person name="Jaros S."/>
            <person name="Januszkiewicz K."/>
            <person name="Wedrychowicz H."/>
        </authorList>
    </citation>
    <scope>NUCLEOTIDE SEQUENCE [LARGE SCALE GENOMIC DNA]</scope>
    <source>
        <strain evidence="3 4">DSM 14916</strain>
    </source>
</reference>
<dbReference type="Gene3D" id="3.40.190.10">
    <property type="entry name" value="Periplasmic binding protein-like II"/>
    <property type="match status" value="1"/>
</dbReference>
<gene>
    <name evidence="3" type="ORF">SAMN02745194_04182</name>
</gene>
<feature type="signal peptide" evidence="2">
    <location>
        <begin position="1"/>
        <end position="30"/>
    </location>
</feature>
<evidence type="ECO:0000256" key="1">
    <source>
        <dbReference type="ARBA" id="ARBA00006987"/>
    </source>
</evidence>
<dbReference type="Pfam" id="PF03401">
    <property type="entry name" value="TctC"/>
    <property type="match status" value="1"/>
</dbReference>
<dbReference type="Gene3D" id="3.40.190.150">
    <property type="entry name" value="Bordetella uptake gene, domain 1"/>
    <property type="match status" value="1"/>
</dbReference>
<organism evidence="3 4">
    <name type="scientific">Muricoccus roseus</name>
    <dbReference type="NCBI Taxonomy" id="198092"/>
    <lineage>
        <taxon>Bacteria</taxon>
        <taxon>Pseudomonadati</taxon>
        <taxon>Pseudomonadota</taxon>
        <taxon>Alphaproteobacteria</taxon>
        <taxon>Acetobacterales</taxon>
        <taxon>Roseomonadaceae</taxon>
        <taxon>Muricoccus</taxon>
    </lineage>
</organism>
<dbReference type="Proteomes" id="UP000184387">
    <property type="component" value="Unassembled WGS sequence"/>
</dbReference>
<dbReference type="PANTHER" id="PTHR42928:SF5">
    <property type="entry name" value="BLR1237 PROTEIN"/>
    <property type="match status" value="1"/>
</dbReference>
<keyword evidence="3" id="KW-0675">Receptor</keyword>
<keyword evidence="4" id="KW-1185">Reference proteome</keyword>